<dbReference type="PANTHER" id="PTHR14387:SF0">
    <property type="entry name" value="DUF2428 DOMAIN-CONTAINING PROTEIN"/>
    <property type="match status" value="1"/>
</dbReference>
<feature type="domain" description="DUF2428" evidence="4">
    <location>
        <begin position="686"/>
        <end position="927"/>
    </location>
</feature>
<proteinExistence type="inferred from homology"/>
<comment type="caution">
    <text evidence="7">The sequence shown here is derived from an EMBL/GenBank/DDBJ whole genome shotgun (WGS) entry which is preliminary data.</text>
</comment>
<protein>
    <submittedName>
        <fullName evidence="7">Thyroid adenoma-associated protein</fullName>
    </submittedName>
</protein>
<dbReference type="InterPro" id="IPR056842">
    <property type="entry name" value="THADA-like_TPR_C"/>
</dbReference>
<dbReference type="PANTHER" id="PTHR14387">
    <property type="entry name" value="THADA/DEATH RECEPTOR INTERACTING PROTEIN"/>
    <property type="match status" value="1"/>
</dbReference>
<organism evidence="7 8">
    <name type="scientific">Diplogelasinospora grovesii</name>
    <dbReference type="NCBI Taxonomy" id="303347"/>
    <lineage>
        <taxon>Eukaryota</taxon>
        <taxon>Fungi</taxon>
        <taxon>Dikarya</taxon>
        <taxon>Ascomycota</taxon>
        <taxon>Pezizomycotina</taxon>
        <taxon>Sordariomycetes</taxon>
        <taxon>Sordariomycetidae</taxon>
        <taxon>Sordariales</taxon>
        <taxon>Diplogelasinosporaceae</taxon>
        <taxon>Diplogelasinospora</taxon>
    </lineage>
</organism>
<evidence type="ECO:0000313" key="8">
    <source>
        <dbReference type="Proteomes" id="UP001303473"/>
    </source>
</evidence>
<dbReference type="Pfam" id="PF26523">
    <property type="entry name" value="Trm732_C"/>
    <property type="match status" value="1"/>
</dbReference>
<dbReference type="InterPro" id="IPR019442">
    <property type="entry name" value="THADA/TRM732_DUF2428"/>
</dbReference>
<dbReference type="Pfam" id="PF25150">
    <property type="entry name" value="TPR_Trm732"/>
    <property type="match status" value="1"/>
</dbReference>
<feature type="domain" description="tRNA (32-2'-O)-methyltransferase regulator THADA-like TPR repeats region" evidence="5">
    <location>
        <begin position="255"/>
        <end position="554"/>
    </location>
</feature>
<evidence type="ECO:0000259" key="4">
    <source>
        <dbReference type="Pfam" id="PF10350"/>
    </source>
</evidence>
<evidence type="ECO:0000259" key="6">
    <source>
        <dbReference type="Pfam" id="PF25151"/>
    </source>
</evidence>
<keyword evidence="3" id="KW-0175">Coiled coil</keyword>
<evidence type="ECO:0000313" key="7">
    <source>
        <dbReference type="EMBL" id="KAK3943004.1"/>
    </source>
</evidence>
<dbReference type="SUPFAM" id="SSF48371">
    <property type="entry name" value="ARM repeat"/>
    <property type="match status" value="2"/>
</dbReference>
<accession>A0AAN6NDE2</accession>
<dbReference type="EMBL" id="MU853769">
    <property type="protein sequence ID" value="KAK3943004.1"/>
    <property type="molecule type" value="Genomic_DNA"/>
</dbReference>
<evidence type="ECO:0000256" key="3">
    <source>
        <dbReference type="SAM" id="Coils"/>
    </source>
</evidence>
<feature type="coiled-coil region" evidence="3">
    <location>
        <begin position="626"/>
        <end position="653"/>
    </location>
</feature>
<evidence type="ECO:0000259" key="5">
    <source>
        <dbReference type="Pfam" id="PF25150"/>
    </source>
</evidence>
<keyword evidence="8" id="KW-1185">Reference proteome</keyword>
<evidence type="ECO:0000256" key="1">
    <source>
        <dbReference type="ARBA" id="ARBA00010409"/>
    </source>
</evidence>
<reference evidence="8" key="1">
    <citation type="journal article" date="2023" name="Mol. Phylogenet. Evol.">
        <title>Genome-scale phylogeny and comparative genomics of the fungal order Sordariales.</title>
        <authorList>
            <person name="Hensen N."/>
            <person name="Bonometti L."/>
            <person name="Westerberg I."/>
            <person name="Brannstrom I.O."/>
            <person name="Guillou S."/>
            <person name="Cros-Aarteil S."/>
            <person name="Calhoun S."/>
            <person name="Haridas S."/>
            <person name="Kuo A."/>
            <person name="Mondo S."/>
            <person name="Pangilinan J."/>
            <person name="Riley R."/>
            <person name="LaButti K."/>
            <person name="Andreopoulos B."/>
            <person name="Lipzen A."/>
            <person name="Chen C."/>
            <person name="Yan M."/>
            <person name="Daum C."/>
            <person name="Ng V."/>
            <person name="Clum A."/>
            <person name="Steindorff A."/>
            <person name="Ohm R.A."/>
            <person name="Martin F."/>
            <person name="Silar P."/>
            <person name="Natvig D.O."/>
            <person name="Lalanne C."/>
            <person name="Gautier V."/>
            <person name="Ament-Velasquez S.L."/>
            <person name="Kruys A."/>
            <person name="Hutchinson M.I."/>
            <person name="Powell A.J."/>
            <person name="Barry K."/>
            <person name="Miller A.N."/>
            <person name="Grigoriev I.V."/>
            <person name="Debuchy R."/>
            <person name="Gladieux P."/>
            <person name="Hiltunen Thoren M."/>
            <person name="Johannesson H."/>
        </authorList>
    </citation>
    <scope>NUCLEOTIDE SEQUENCE [LARGE SCALE GENOMIC DNA]</scope>
    <source>
        <strain evidence="8">CBS 340.73</strain>
    </source>
</reference>
<dbReference type="GO" id="GO:0005829">
    <property type="term" value="C:cytosol"/>
    <property type="evidence" value="ECO:0007669"/>
    <property type="project" value="TreeGrafter"/>
</dbReference>
<comment type="similarity">
    <text evidence="1">Belongs to the THADA family.</text>
</comment>
<gene>
    <name evidence="7" type="ORF">QBC46DRAFT_447304</name>
</gene>
<dbReference type="InterPro" id="IPR056843">
    <property type="entry name" value="THADA-like_TPR"/>
</dbReference>
<dbReference type="Pfam" id="PF10350">
    <property type="entry name" value="DUF2428"/>
    <property type="match status" value="1"/>
</dbReference>
<dbReference type="InterPro" id="IPR016024">
    <property type="entry name" value="ARM-type_fold"/>
</dbReference>
<feature type="domain" description="tRNA (32-2'-O)-methyltransferase regulator THADA-like C-terminal TPR repeats region" evidence="6">
    <location>
        <begin position="929"/>
        <end position="1078"/>
    </location>
</feature>
<keyword evidence="2" id="KW-0819">tRNA processing</keyword>
<dbReference type="GO" id="GO:0030488">
    <property type="term" value="P:tRNA methylation"/>
    <property type="evidence" value="ECO:0007669"/>
    <property type="project" value="TreeGrafter"/>
</dbReference>
<evidence type="ECO:0000256" key="2">
    <source>
        <dbReference type="ARBA" id="ARBA00022694"/>
    </source>
</evidence>
<dbReference type="Pfam" id="PF25151">
    <property type="entry name" value="TPR_Trm732_C"/>
    <property type="match status" value="1"/>
</dbReference>
<sequence length="1592" mass="176347">MEMDLDVPEIRQGDILSGAGPEVFVNANTITKWLLSQPENRLEIAKSIWSKLLKEASQLQPNSGNGHACVKLCGFVQQCAKSNDAALKEWAFSEDLSRVLFQFYLESYEHDPHRALRLVLDLLVMSSTSNPCSQGGRSLKEHILETLVAIVARQSGRLLTKAGLQCLDHFLTKQAITLDDIAHKYREIQPLVADLSDISLWRSFVFHLFSWMELSSVCPIAGKCIVHIFRGLNNPASNPTASDSEAFTVEVFQRWLEDAVTENPAILEDIKNYVLMAIFKNDKPAALRLLEIFASKESLTSINGEVSDQTLMLQLAALELGKKCGLVEEPSSSDNAGQITQSTKQIILQESVLDYLLIHPSLSVRSSAFSLLVSCQATTKPFSQVTFNLLKSHLSALHADYDAKFRNELLGLTKFLIRRVKNVITVAERSLAGAASRKNQQSALDGAGPMPRKKFGPEAALIDDAEAEDVLERHEKFLRWYMAFLKGELVPTASYQRHITAARAALLVLKVGKHAGLVVEDSIDTDTAKLIADDFTWIRLLLDLMLDPFDDVRETAQTLLSLLPREVVGVQRFFKQDACDLLDILQPFCARAHALATRTGRADHGDGAARSQGLLCKWLGDKSSQISLISKVIQDLEAKISKAERDLGHAAIENPVHADFAALSYIWQVLVQESYSDSQLEELHRIQHRIFDCSKRIWLAVKHVLCDDSPEGHLPEELEEIEGLDTKDLLSYSFRAVHESSNLLRLVVGSLRLPPTEGVLFPTLDVFRSTGNLAFEQLSNLRHRGAFSTVSLTFTTCCQLTQNLRAVFPAVADPDDLLREWYQGAKACITTQASTTRRSAGIPSLISAILAANAKSPSMNEVFLALTEIAQVPVRQSETDGSNLPQVHALNCLRDIFRSSLLSKRAEGHLADTLQLAANSLKSEVWAIRNCGLLLLRSLIDALLGTGESKAAMESGWDGHTIRISYNKYPSLPGVILGLLRSAEEVMGRDPNSGAAEAVFPALDIIRRAGPPEEYRKELASHIEAYLGSRISHVREIAARTLCTFLLRGDWVTELEELLIRTGEDPNRTHGTMLTAKFVIERKLELDKESILGDAERVYQLMAKFCFDAVNFRDFPDIIAAYHEIRNLLISRATALVSEGRALRGASLRSTRRSALLDVQLGLKQVQWAATSRDTQLLEASIQDGLDMDENTACRLLESIPAIWEPALQSTDAISDQPIAWGICWLYAKSCKKSTAPEFRALAVSNLGSILDKMLNSEKPAELLLSPETLMGMWESLQEGVVNPALSCAMIQTSGAVMAALAIQQKQMTSDMYRRLRNWGSMIADALDVDNTFDTRYAAAMALKSFLAPYSSIKAACNWDDSFLVPIWSALYDALVDDDDEIRDAAAAAAGIILGKPMVSPEAADKLVTEWFGYQLGVTEELRLHVICRMTGQRPPEPSVFDIETGKIVQGLVLDPAEEKVHKALDFDDSLFATEEQNLFIDEVRETTRWVRAFHAVQDGNREEGLRKWVEDGLRCLIRLTQEKEEEEDGPLGWTSDQHVFAMCARVLLCAGAIAKVDGHEKEADIASLLEEFTEKGRRAGVHGSLLGMASI</sequence>
<dbReference type="Proteomes" id="UP001303473">
    <property type="component" value="Unassembled WGS sequence"/>
</dbReference>
<name>A0AAN6NDE2_9PEZI</name>
<dbReference type="InterPro" id="IPR051954">
    <property type="entry name" value="tRNA_methyltransferase_THADA"/>
</dbReference>